<proteinExistence type="predicted"/>
<evidence type="ECO:0000256" key="1">
    <source>
        <dbReference type="SAM" id="SignalP"/>
    </source>
</evidence>
<dbReference type="AlphaFoldDB" id="A0A6B8M1W9"/>
<feature type="chain" id="PRO_5025369568" evidence="1">
    <location>
        <begin position="25"/>
        <end position="251"/>
    </location>
</feature>
<dbReference type="EMBL" id="CP044331">
    <property type="protein sequence ID" value="QGM96861.1"/>
    <property type="molecule type" value="Genomic_DNA"/>
</dbReference>
<keyword evidence="1" id="KW-0732">Signal</keyword>
<protein>
    <submittedName>
        <fullName evidence="2">Cellulose biosynthesis protein BcsS</fullName>
    </submittedName>
</protein>
<organism evidence="2 3">
    <name type="scientific">Methylocystis parvus</name>
    <dbReference type="NCBI Taxonomy" id="134"/>
    <lineage>
        <taxon>Bacteria</taxon>
        <taxon>Pseudomonadati</taxon>
        <taxon>Pseudomonadota</taxon>
        <taxon>Alphaproteobacteria</taxon>
        <taxon>Hyphomicrobiales</taxon>
        <taxon>Methylocystaceae</taxon>
        <taxon>Methylocystis</taxon>
    </lineage>
</organism>
<dbReference type="Proteomes" id="UP000422569">
    <property type="component" value="Chromosome"/>
</dbReference>
<dbReference type="KEGG" id="mpar:F7D14_04805"/>
<sequence length="251" mass="26627">MRASRILALVVAAAISMTFASARAADWYTGVPSDGPPIPKAPRATLDIALDGTSQAAYSAAIIGTIAPFTPLDRSGFRLRGSGIVGTYTYDSTDVGKVNGNLTGGAMLMGYEWVFKRATVSVYLGGEIVNTNISPNDPNNQAKGTSVGIKVATDFYVTPTNDTMIAGVFSYSSNFSSYYGRLKFGMAFADRLYVGPEVGALGDNFFQQWRIGGHVTGIRFGMLQFGGALGFLNDRVRGGGVYGTVDTRVTF</sequence>
<feature type="signal peptide" evidence="1">
    <location>
        <begin position="1"/>
        <end position="24"/>
    </location>
</feature>
<keyword evidence="3" id="KW-1185">Reference proteome</keyword>
<evidence type="ECO:0000313" key="2">
    <source>
        <dbReference type="EMBL" id="QGM96861.1"/>
    </source>
</evidence>
<reference evidence="2 3" key="1">
    <citation type="submission" date="2019-09" db="EMBL/GenBank/DDBJ databases">
        <title>Isolation and complete genome sequencing of Methylocystis species.</title>
        <authorList>
            <person name="Rumah B.L."/>
            <person name="Stead C.E."/>
            <person name="Stevens B.C."/>
            <person name="Minton N.P."/>
            <person name="Grosse-Honebrink A."/>
            <person name="Zhang Y."/>
        </authorList>
    </citation>
    <scope>NUCLEOTIDE SEQUENCE [LARGE SCALE GENOMIC DNA]</scope>
    <source>
        <strain evidence="2 3">BRCS2</strain>
    </source>
</reference>
<accession>A0A6B8M1W9</accession>
<dbReference type="Pfam" id="PF17036">
    <property type="entry name" value="CBP_BcsS"/>
    <property type="match status" value="1"/>
</dbReference>
<dbReference type="InterPro" id="IPR031485">
    <property type="entry name" value="CBP_BcsS"/>
</dbReference>
<dbReference type="RefSeq" id="WP_016919932.1">
    <property type="nucleotide sequence ID" value="NZ_CP044331.1"/>
</dbReference>
<evidence type="ECO:0000313" key="3">
    <source>
        <dbReference type="Proteomes" id="UP000422569"/>
    </source>
</evidence>
<name>A0A6B8M1W9_9HYPH</name>
<gene>
    <name evidence="2" type="primary">bcsS</name>
    <name evidence="2" type="ORF">F7D14_04805</name>
</gene>